<dbReference type="RefSeq" id="WP_007120185.1">
    <property type="nucleotide sequence ID" value="NZ_ABID01000004.1"/>
</dbReference>
<feature type="compositionally biased region" description="Acidic residues" evidence="10">
    <location>
        <begin position="126"/>
        <end position="144"/>
    </location>
</feature>
<keyword evidence="3" id="KW-0813">Transport</keyword>
<evidence type="ECO:0000256" key="7">
    <source>
        <dbReference type="ARBA" id="ARBA00022927"/>
    </source>
</evidence>
<dbReference type="Proteomes" id="UP000003257">
    <property type="component" value="Unassembled WGS sequence"/>
</dbReference>
<comment type="similarity">
    <text evidence="2">Belongs to the TonB family.</text>
</comment>
<evidence type="ECO:0000313" key="13">
    <source>
        <dbReference type="EMBL" id="EDQ04421.1"/>
    </source>
</evidence>
<proteinExistence type="inferred from homology"/>
<keyword evidence="8 11" id="KW-1133">Transmembrane helix</keyword>
<comment type="subcellular location">
    <subcellularLocation>
        <location evidence="1">Cell inner membrane</location>
        <topology evidence="1">Single-pass membrane protein</topology>
        <orientation evidence="1">Periplasmic side</orientation>
    </subcellularLocation>
</comment>
<evidence type="ECO:0000259" key="12">
    <source>
        <dbReference type="PROSITE" id="PS52015"/>
    </source>
</evidence>
<evidence type="ECO:0000256" key="4">
    <source>
        <dbReference type="ARBA" id="ARBA00022475"/>
    </source>
</evidence>
<dbReference type="InterPro" id="IPR051045">
    <property type="entry name" value="TonB-dependent_transducer"/>
</dbReference>
<keyword evidence="9 11" id="KW-0472">Membrane</keyword>
<keyword evidence="14" id="KW-1185">Reference proteome</keyword>
<evidence type="ECO:0000256" key="10">
    <source>
        <dbReference type="SAM" id="MobiDB-lite"/>
    </source>
</evidence>
<dbReference type="PROSITE" id="PS52015">
    <property type="entry name" value="TONB_CTD"/>
    <property type="match status" value="1"/>
</dbReference>
<protein>
    <submittedName>
        <fullName evidence="13">TonB family protein</fullName>
    </submittedName>
</protein>
<dbReference type="Pfam" id="PF03544">
    <property type="entry name" value="TonB_C"/>
    <property type="match status" value="1"/>
</dbReference>
<sequence length="281" mass="30302">MSLTYASRRVRPLFWCAAIVLSGALHAGLPVLLLDHDAVDKRAEPEADGITGAMMFDLSDIIAAPSALQEDSVAQVEAQEAPTVTESPEVLEAAKAAEQPILSQIPYEVEDESLKFGVAAPKPDAETEEVAEEVATEQDPEQIDAESQVGAEDLQASEQSVAGVEAETVAETAKAESEGLTAEQTEEIREWQKSIVLLISGAKTYPAKARSDKIEGEVQVRFTLDRYGAILSAEVAQSSGSDVLDRAAVQTVEKLEKMPTPPNYLTGKEFTLIIPLRYSFR</sequence>
<organism evidence="13 14">
    <name type="scientific">Sulfitobacter indolifex HEL-45</name>
    <dbReference type="NCBI Taxonomy" id="391624"/>
    <lineage>
        <taxon>Bacteria</taxon>
        <taxon>Pseudomonadati</taxon>
        <taxon>Pseudomonadota</taxon>
        <taxon>Alphaproteobacteria</taxon>
        <taxon>Rhodobacterales</taxon>
        <taxon>Roseobacteraceae</taxon>
        <taxon>Sulfitobacter</taxon>
    </lineage>
</organism>
<dbReference type="PANTHER" id="PTHR33446:SF2">
    <property type="entry name" value="PROTEIN TONB"/>
    <property type="match status" value="1"/>
</dbReference>
<dbReference type="NCBIfam" id="TIGR01352">
    <property type="entry name" value="tonB_Cterm"/>
    <property type="match status" value="1"/>
</dbReference>
<accession>A0ABM9X4N7</accession>
<evidence type="ECO:0000256" key="9">
    <source>
        <dbReference type="ARBA" id="ARBA00023136"/>
    </source>
</evidence>
<feature type="region of interest" description="Disordered" evidence="10">
    <location>
        <begin position="122"/>
        <end position="150"/>
    </location>
</feature>
<evidence type="ECO:0000256" key="1">
    <source>
        <dbReference type="ARBA" id="ARBA00004383"/>
    </source>
</evidence>
<keyword evidence="7" id="KW-0653">Protein transport</keyword>
<evidence type="ECO:0000256" key="2">
    <source>
        <dbReference type="ARBA" id="ARBA00006555"/>
    </source>
</evidence>
<name>A0ABM9X4N7_9RHOB</name>
<evidence type="ECO:0000256" key="8">
    <source>
        <dbReference type="ARBA" id="ARBA00022989"/>
    </source>
</evidence>
<evidence type="ECO:0000256" key="11">
    <source>
        <dbReference type="SAM" id="Phobius"/>
    </source>
</evidence>
<evidence type="ECO:0000256" key="3">
    <source>
        <dbReference type="ARBA" id="ARBA00022448"/>
    </source>
</evidence>
<feature type="transmembrane region" description="Helical" evidence="11">
    <location>
        <begin position="12"/>
        <end position="34"/>
    </location>
</feature>
<dbReference type="Gene3D" id="3.30.1150.10">
    <property type="match status" value="1"/>
</dbReference>
<dbReference type="InterPro" id="IPR037682">
    <property type="entry name" value="TonB_C"/>
</dbReference>
<dbReference type="EMBL" id="ABID01000004">
    <property type="protein sequence ID" value="EDQ04421.1"/>
    <property type="molecule type" value="Genomic_DNA"/>
</dbReference>
<dbReference type="InterPro" id="IPR006260">
    <property type="entry name" value="TonB/TolA_C"/>
</dbReference>
<gene>
    <name evidence="13" type="ORF">OIHEL45_15869</name>
</gene>
<keyword evidence="5" id="KW-0997">Cell inner membrane</keyword>
<reference evidence="13 14" key="1">
    <citation type="submission" date="2007-11" db="EMBL/GenBank/DDBJ databases">
        <authorList>
            <person name="Wagner-Dobler I."/>
            <person name="Ferriera S."/>
            <person name="Johnson J."/>
            <person name="Kravitz S."/>
            <person name="Beeson K."/>
            <person name="Sutton G."/>
            <person name="Rogers Y.-H."/>
            <person name="Friedman R."/>
            <person name="Frazier M."/>
            <person name="Venter J.C."/>
        </authorList>
    </citation>
    <scope>NUCLEOTIDE SEQUENCE [LARGE SCALE GENOMIC DNA]</scope>
    <source>
        <strain evidence="13 14">HEL-45</strain>
    </source>
</reference>
<keyword evidence="6 11" id="KW-0812">Transmembrane</keyword>
<keyword evidence="4" id="KW-1003">Cell membrane</keyword>
<evidence type="ECO:0000313" key="14">
    <source>
        <dbReference type="Proteomes" id="UP000003257"/>
    </source>
</evidence>
<comment type="caution">
    <text evidence="13">The sequence shown here is derived from an EMBL/GenBank/DDBJ whole genome shotgun (WGS) entry which is preliminary data.</text>
</comment>
<feature type="domain" description="TonB C-terminal" evidence="12">
    <location>
        <begin position="190"/>
        <end position="281"/>
    </location>
</feature>
<evidence type="ECO:0000256" key="6">
    <source>
        <dbReference type="ARBA" id="ARBA00022692"/>
    </source>
</evidence>
<dbReference type="PANTHER" id="PTHR33446">
    <property type="entry name" value="PROTEIN TONB-RELATED"/>
    <property type="match status" value="1"/>
</dbReference>
<dbReference type="SUPFAM" id="SSF74653">
    <property type="entry name" value="TolA/TonB C-terminal domain"/>
    <property type="match status" value="1"/>
</dbReference>
<evidence type="ECO:0000256" key="5">
    <source>
        <dbReference type="ARBA" id="ARBA00022519"/>
    </source>
</evidence>